<keyword evidence="2" id="KW-0969">Cilium</keyword>
<keyword evidence="1" id="KW-0472">Membrane</keyword>
<evidence type="ECO:0000313" key="2">
    <source>
        <dbReference type="EMBL" id="MCZ4090316.1"/>
    </source>
</evidence>
<protein>
    <submittedName>
        <fullName evidence="2">Flagellar protein</fullName>
    </submittedName>
</protein>
<keyword evidence="2" id="KW-0282">Flagellum</keyword>
<proteinExistence type="predicted"/>
<evidence type="ECO:0000256" key="1">
    <source>
        <dbReference type="SAM" id="Phobius"/>
    </source>
</evidence>
<dbReference type="EMBL" id="JAPVOI010000004">
    <property type="protein sequence ID" value="MCZ4090316.1"/>
    <property type="molecule type" value="Genomic_DNA"/>
</dbReference>
<gene>
    <name evidence="2" type="ORF">O3W52_09660</name>
</gene>
<accession>A0ABT4KG59</accession>
<keyword evidence="1" id="KW-0812">Transmembrane</keyword>
<feature type="transmembrane region" description="Helical" evidence="1">
    <location>
        <begin position="21"/>
        <end position="44"/>
    </location>
</feature>
<comment type="caution">
    <text evidence="2">The sequence shown here is derived from an EMBL/GenBank/DDBJ whole genome shotgun (WGS) entry which is preliminary data.</text>
</comment>
<dbReference type="RefSeq" id="WP_269278122.1">
    <property type="nucleotide sequence ID" value="NZ_JAPVOI010000004.1"/>
</dbReference>
<keyword evidence="2" id="KW-0966">Cell projection</keyword>
<keyword evidence="1" id="KW-1133">Transmembrane helix</keyword>
<dbReference type="Proteomes" id="UP001079430">
    <property type="component" value="Unassembled WGS sequence"/>
</dbReference>
<sequence>MTDYDADEIVRQRRREAKMPLIDKVLGATGLAMAACATFFPWYAVFHQEEFSMPPLWESATRDVPERAGRANVPASPLAIKDMDDKTLAAVDRLTTATVPGLGHEPAIGEGELKAAPAQPLPERSGFKLMHIANGRALIENRGGVYIVRIGSILPDNSRLATFEQRDGRWVLITSKGEVYEPN</sequence>
<name>A0ABT4KG59_9HYPH</name>
<organism evidence="2 3">
    <name type="scientific">Sinorhizobium psoraleae</name>
    <dbReference type="NCBI Taxonomy" id="520838"/>
    <lineage>
        <taxon>Bacteria</taxon>
        <taxon>Pseudomonadati</taxon>
        <taxon>Pseudomonadota</taxon>
        <taxon>Alphaproteobacteria</taxon>
        <taxon>Hyphomicrobiales</taxon>
        <taxon>Rhizobiaceae</taxon>
        <taxon>Sinorhizobium/Ensifer group</taxon>
        <taxon>Sinorhizobium</taxon>
    </lineage>
</organism>
<keyword evidence="3" id="KW-1185">Reference proteome</keyword>
<reference evidence="2" key="1">
    <citation type="submission" date="2022-10" db="EMBL/GenBank/DDBJ databases">
        <title>Whole genome sequencing of three plant growth promoting bacteria isolated from Vachellia tortilis subsp. raddiana in Morocco.</title>
        <authorList>
            <person name="Hnini M."/>
            <person name="Zouagui R."/>
            <person name="Zouagui H."/>
            <person name="Chemao Elfihri M.-W."/>
            <person name="Ibrahimi A."/>
            <person name="Sbabou L."/>
            <person name="Aurag J."/>
        </authorList>
    </citation>
    <scope>NUCLEOTIDE SEQUENCE</scope>
    <source>
        <strain evidence="2">LMR678</strain>
    </source>
</reference>
<evidence type="ECO:0000313" key="3">
    <source>
        <dbReference type="Proteomes" id="UP001079430"/>
    </source>
</evidence>